<protein>
    <submittedName>
        <fullName evidence="3">Uncharacterized protein</fullName>
    </submittedName>
</protein>
<comment type="caution">
    <text evidence="3">The sequence shown here is derived from an EMBL/GenBank/DDBJ whole genome shotgun (WGS) entry which is preliminary data.</text>
</comment>
<organism evidence="3 4">
    <name type="scientific">Pleodorina starrii</name>
    <dbReference type="NCBI Taxonomy" id="330485"/>
    <lineage>
        <taxon>Eukaryota</taxon>
        <taxon>Viridiplantae</taxon>
        <taxon>Chlorophyta</taxon>
        <taxon>core chlorophytes</taxon>
        <taxon>Chlorophyceae</taxon>
        <taxon>CS clade</taxon>
        <taxon>Chlamydomonadales</taxon>
        <taxon>Volvocaceae</taxon>
        <taxon>Pleodorina</taxon>
    </lineage>
</organism>
<feature type="transmembrane region" description="Helical" evidence="2">
    <location>
        <begin position="435"/>
        <end position="453"/>
    </location>
</feature>
<sequence>MSGKVAPLPLDTTSIGNGELGSGKRERRSRVFKAVNDAYEFDGWSRIWLAVVWFVVATTTVSYRFPVIAGTYHSTVKALMTSYETTDGAVLDVRSQRSFLGGLTHALGFLTNYADKADAAGHPDGMLPITEYDRILFARLVVDFKSNCDPAQKKAGFSCYRSRLDPVTGGQLGEEEVARLAGENGFRRIELLNPNVTREELRIRVQQVLDEEMMFISLYGFRASLEIGVTNTLAARFATVYLFTVSRKSYDAIGAQSMRSVVTLIDNVNLRDTPMYICSDDYGRAVMEVISLLFLIGAVWDEVVQFQMVRAWRNLHLTDEARRQPGTAAKRTLHLLWFFFAQPWNALDFIAIANFFAWWITYVILLAWSFRLKVDTVRSLAHFDAIRPFADWEQRHVVWGNFTAVLVGLRVLPFFKTQSGISIYLSTLGLSWQRLKDLACFFGYVFFLLIALIEPLFEITGANPLFRDTGTGILNTALMTFQYLGFPDYFSNNAPTFGAYWLIFMFFFWVVVLFSVVILQNVLLALVASAYDESREMAGEAEFTQIQMSMYRLSYFVYSRWHRLLLRKSSYALAEELMAATSRPDVSSFKRVFVRWALANLPEMRLLSHLYTDPASGACVADCVPVRVCMCVCVSACVHVSVHARVCVSVCVHVCVCACVLVCVHVGVHVCASV</sequence>
<name>A0A9W6BHX3_9CHLO</name>
<dbReference type="AlphaFoldDB" id="A0A9W6BHX3"/>
<evidence type="ECO:0000256" key="2">
    <source>
        <dbReference type="SAM" id="Phobius"/>
    </source>
</evidence>
<evidence type="ECO:0000313" key="4">
    <source>
        <dbReference type="Proteomes" id="UP001165080"/>
    </source>
</evidence>
<keyword evidence="2" id="KW-0472">Membrane</keyword>
<feature type="transmembrane region" description="Helical" evidence="2">
    <location>
        <begin position="498"/>
        <end position="527"/>
    </location>
</feature>
<feature type="transmembrane region" description="Helical" evidence="2">
    <location>
        <begin position="349"/>
        <end position="370"/>
    </location>
</feature>
<keyword evidence="4" id="KW-1185">Reference proteome</keyword>
<keyword evidence="2" id="KW-1133">Transmembrane helix</keyword>
<keyword evidence="2" id="KW-0812">Transmembrane</keyword>
<dbReference type="EMBL" id="BRXU01000005">
    <property type="protein sequence ID" value="GLC52075.1"/>
    <property type="molecule type" value="Genomic_DNA"/>
</dbReference>
<feature type="region of interest" description="Disordered" evidence="1">
    <location>
        <begin position="1"/>
        <end position="23"/>
    </location>
</feature>
<reference evidence="3 4" key="1">
    <citation type="journal article" date="2023" name="Commun. Biol.">
        <title>Reorganization of the ancestral sex-determining regions during the evolution of trioecy in Pleodorina starrii.</title>
        <authorList>
            <person name="Takahashi K."/>
            <person name="Suzuki S."/>
            <person name="Kawai-Toyooka H."/>
            <person name="Yamamoto K."/>
            <person name="Hamaji T."/>
            <person name="Ootsuki R."/>
            <person name="Yamaguchi H."/>
            <person name="Kawachi M."/>
            <person name="Higashiyama T."/>
            <person name="Nozaki H."/>
        </authorList>
    </citation>
    <scope>NUCLEOTIDE SEQUENCE [LARGE SCALE GENOMIC DNA]</scope>
    <source>
        <strain evidence="3 4">NIES-4479</strain>
    </source>
</reference>
<evidence type="ECO:0000256" key="1">
    <source>
        <dbReference type="SAM" id="MobiDB-lite"/>
    </source>
</evidence>
<gene>
    <name evidence="3" type="primary">PLEST003908</name>
    <name evidence="3" type="ORF">PLESTB_000580000</name>
</gene>
<accession>A0A9W6BHX3</accession>
<proteinExistence type="predicted"/>
<evidence type="ECO:0000313" key="3">
    <source>
        <dbReference type="EMBL" id="GLC52075.1"/>
    </source>
</evidence>
<dbReference type="Proteomes" id="UP001165080">
    <property type="component" value="Unassembled WGS sequence"/>
</dbReference>